<evidence type="ECO:0000256" key="5">
    <source>
        <dbReference type="ARBA" id="ARBA00023157"/>
    </source>
</evidence>
<feature type="domain" description="Pepsin inhibitor-3-like repeated" evidence="7">
    <location>
        <begin position="30"/>
        <end position="87"/>
    </location>
</feature>
<feature type="coiled-coil region" evidence="6">
    <location>
        <begin position="56"/>
        <end position="83"/>
    </location>
</feature>
<dbReference type="GO" id="GO:0005576">
    <property type="term" value="C:extracellular region"/>
    <property type="evidence" value="ECO:0007669"/>
    <property type="project" value="UniProtKB-SubCell"/>
</dbReference>
<evidence type="ECO:0000256" key="2">
    <source>
        <dbReference type="ARBA" id="ARBA00008019"/>
    </source>
</evidence>
<evidence type="ECO:0000256" key="3">
    <source>
        <dbReference type="ARBA" id="ARBA00022525"/>
    </source>
</evidence>
<comment type="subcellular location">
    <subcellularLocation>
        <location evidence="1">Secreted</location>
    </subcellularLocation>
</comment>
<dbReference type="PANTHER" id="PTHR37969">
    <property type="entry name" value="PROTEIN CBG07421-RELATED"/>
    <property type="match status" value="1"/>
</dbReference>
<proteinExistence type="inferred from homology"/>
<dbReference type="Pfam" id="PF06394">
    <property type="entry name" value="Pepsin-I3"/>
    <property type="match status" value="2"/>
</dbReference>
<dbReference type="WBParaSite" id="ASIM_0000251201-mRNA-1">
    <property type="protein sequence ID" value="ASIM_0000251201-mRNA-1"/>
    <property type="gene ID" value="ASIM_0000251201"/>
</dbReference>
<keyword evidence="3" id="KW-0964">Secreted</keyword>
<evidence type="ECO:0000313" key="8">
    <source>
        <dbReference type="WBParaSite" id="ASIM_0000251201-mRNA-1"/>
    </source>
</evidence>
<keyword evidence="5" id="KW-1015">Disulfide bond</keyword>
<evidence type="ECO:0000256" key="4">
    <source>
        <dbReference type="ARBA" id="ARBA00022729"/>
    </source>
</evidence>
<dbReference type="InterPro" id="IPR051901">
    <property type="entry name" value="Protease_Inhibitor_I33"/>
</dbReference>
<organism evidence="8">
    <name type="scientific">Anisakis simplex</name>
    <name type="common">Herring worm</name>
    <dbReference type="NCBI Taxonomy" id="6269"/>
    <lineage>
        <taxon>Eukaryota</taxon>
        <taxon>Metazoa</taxon>
        <taxon>Ecdysozoa</taxon>
        <taxon>Nematoda</taxon>
        <taxon>Chromadorea</taxon>
        <taxon>Rhabditida</taxon>
        <taxon>Spirurina</taxon>
        <taxon>Ascaridomorpha</taxon>
        <taxon>Ascaridoidea</taxon>
        <taxon>Anisakidae</taxon>
        <taxon>Anisakis</taxon>
        <taxon>Anisakis simplex complex</taxon>
    </lineage>
</organism>
<accession>A0A0M3J4P0</accession>
<comment type="similarity">
    <text evidence="2">Belongs to the protease inhibitor I33 family.</text>
</comment>
<dbReference type="PANTHER" id="PTHR37969:SF1">
    <property type="entry name" value="PROTEIN CBG13105"/>
    <property type="match status" value="1"/>
</dbReference>
<sequence>LVVIAALSITEASPAKRFSGLGIAGIGSIGGIGGAAGCVVTGNKLFANGIFLRDLTSAEQQEMVQYEKDVKKYKEEVKKIMEDKREEFHSARKLKSNKVSEVAKSLKGQFPKAPEKPSFCSDIDTTQYYFDGCMVQGGQLLSELQYVIDRSSAREHSLLHVC</sequence>
<dbReference type="AlphaFoldDB" id="A0A0M3J4P0"/>
<evidence type="ECO:0000256" key="6">
    <source>
        <dbReference type="SAM" id="Coils"/>
    </source>
</evidence>
<dbReference type="InterPro" id="IPR010480">
    <property type="entry name" value="Pepsin-I3"/>
</dbReference>
<reference evidence="8" key="1">
    <citation type="submission" date="2017-02" db="UniProtKB">
        <authorList>
            <consortium name="WormBaseParasite"/>
        </authorList>
    </citation>
    <scope>IDENTIFICATION</scope>
</reference>
<keyword evidence="4" id="KW-0732">Signal</keyword>
<keyword evidence="6" id="KW-0175">Coiled coil</keyword>
<name>A0A0M3J4P0_ANISI</name>
<feature type="domain" description="Pepsin inhibitor-3-like repeated" evidence="7">
    <location>
        <begin position="112"/>
        <end position="153"/>
    </location>
</feature>
<dbReference type="Gene3D" id="3.30.1120.50">
    <property type="entry name" value="Pepsin inhibitor-3"/>
    <property type="match status" value="1"/>
</dbReference>
<evidence type="ECO:0000256" key="1">
    <source>
        <dbReference type="ARBA" id="ARBA00004613"/>
    </source>
</evidence>
<dbReference type="SUPFAM" id="SSF55149">
    <property type="entry name" value="Pepsin inhibitor-3"/>
    <property type="match status" value="1"/>
</dbReference>
<dbReference type="InterPro" id="IPR038412">
    <property type="entry name" value="Pepsin-I3_sf"/>
</dbReference>
<evidence type="ECO:0000259" key="7">
    <source>
        <dbReference type="Pfam" id="PF06394"/>
    </source>
</evidence>
<protein>
    <submittedName>
        <fullName evidence="8">Sortase</fullName>
    </submittedName>
</protein>